<gene>
    <name evidence="3" type="ORF">ACFOSE_06095</name>
</gene>
<feature type="compositionally biased region" description="Low complexity" evidence="1">
    <location>
        <begin position="46"/>
        <end position="60"/>
    </location>
</feature>
<dbReference type="EMBL" id="JBHSAC010000052">
    <property type="protein sequence ID" value="MFC3932341.1"/>
    <property type="molecule type" value="Genomic_DNA"/>
</dbReference>
<organism evidence="3 4">
    <name type="scientific">Streptococcus dentapri</name>
    <dbReference type="NCBI Taxonomy" id="573564"/>
    <lineage>
        <taxon>Bacteria</taxon>
        <taxon>Bacillati</taxon>
        <taxon>Bacillota</taxon>
        <taxon>Bacilli</taxon>
        <taxon>Lactobacillales</taxon>
        <taxon>Streptococcaceae</taxon>
        <taxon>Streptococcus</taxon>
    </lineage>
</organism>
<feature type="region of interest" description="Disordered" evidence="1">
    <location>
        <begin position="36"/>
        <end position="64"/>
    </location>
</feature>
<keyword evidence="2" id="KW-0472">Membrane</keyword>
<evidence type="ECO:0000256" key="1">
    <source>
        <dbReference type="SAM" id="MobiDB-lite"/>
    </source>
</evidence>
<comment type="caution">
    <text evidence="3">The sequence shown here is derived from an EMBL/GenBank/DDBJ whole genome shotgun (WGS) entry which is preliminary data.</text>
</comment>
<keyword evidence="4" id="KW-1185">Reference proteome</keyword>
<evidence type="ECO:0000256" key="2">
    <source>
        <dbReference type="SAM" id="Phobius"/>
    </source>
</evidence>
<evidence type="ECO:0000313" key="4">
    <source>
        <dbReference type="Proteomes" id="UP001595901"/>
    </source>
</evidence>
<reference evidence="4" key="1">
    <citation type="journal article" date="2019" name="Int. J. Syst. Evol. Microbiol.">
        <title>The Global Catalogue of Microorganisms (GCM) 10K type strain sequencing project: providing services to taxonomists for standard genome sequencing and annotation.</title>
        <authorList>
            <consortium name="The Broad Institute Genomics Platform"/>
            <consortium name="The Broad Institute Genome Sequencing Center for Infectious Disease"/>
            <person name="Wu L."/>
            <person name="Ma J."/>
        </authorList>
    </citation>
    <scope>NUCLEOTIDE SEQUENCE [LARGE SCALE GENOMIC DNA]</scope>
    <source>
        <strain evidence="4">CCUG 58728</strain>
    </source>
</reference>
<proteinExistence type="predicted"/>
<name>A0ABV8D1K0_9STRE</name>
<accession>A0ABV8D1K0</accession>
<protein>
    <recommendedName>
        <fullName evidence="5">DUF4178 domain-containing protein</fullName>
    </recommendedName>
</protein>
<dbReference type="Proteomes" id="UP001595901">
    <property type="component" value="Unassembled WGS sequence"/>
</dbReference>
<evidence type="ECO:0008006" key="5">
    <source>
        <dbReference type="Google" id="ProtNLM"/>
    </source>
</evidence>
<feature type="transmembrane region" description="Helical" evidence="2">
    <location>
        <begin position="99"/>
        <end position="123"/>
    </location>
</feature>
<keyword evidence="2" id="KW-1133">Transmembrane helix</keyword>
<dbReference type="RefSeq" id="WP_380431680.1">
    <property type="nucleotide sequence ID" value="NZ_JBHSAC010000052.1"/>
</dbReference>
<evidence type="ECO:0000313" key="3">
    <source>
        <dbReference type="EMBL" id="MFC3932341.1"/>
    </source>
</evidence>
<keyword evidence="2" id="KW-0812">Transmembrane</keyword>
<sequence length="330" mass="38011">MNEKEWAEFFELTQGRKPETIDYLEAELAGEFIPDKKEAETTTASPQQVDQVQTTPPAVQADGSIGSSVPNQAAVAAPKPKKFANFFKAKKEGEKGWPLWLNIGIAAFIALILLIFGISGYYAQKNLLAKDIKGDWQLTKSAYYDDGNWETFSKNGEVVDSKYKSDYEDVTLYTYLTSKNGNLVSYNHTDLSDYDFYFASTAHPSLTLNINKDEQTIKARIDDDDYKEYYPVNYDEHTDFDDLEARYFVEDHKLTIVYYDDNEPYYMETYKSLSSSNARKEKRDAKNNYMSFKEFQKELKKSYYSYYGYDYDDDDSSDSKDSGNKDFQAG</sequence>